<sequence>MKISCKLIFALLLSIFSYPVFSALPAPQTISPAGSTVSQSGGLVNFSWTPVAGAASYSLTGYAIDNNGSIVWEPPLLGKDLTTQEANCVSGSTCSTSLSVTATSGTWKVRAIDPNNQKGDYSAYTPFTLSSAPPPNTSSIPQPILPMGSATRQSNGSVNFSWTSVTGSVSYYISGYPTDSNGNIVWGAEAISETITSQSANCSTISTCSVALSVGINSGAWKVRAIYANNQKSDYSNYAFFTLNASSGGALPVSVPYANWTPASASSINIPNFLSYNIDLDTGKKVWRLGGSQNEMNTAKIYPTGSSDSISALHGQHFYSRISVSNKDETFAIGNTGNNSGYAALWRVSDKKLVAWVPASLYNDSDARSYYQKQILWDRNSNNVYWYIKNNQIIKVTINLSDFTTTSAIYDTFNNYDQITFGNGEGNFSDDGSKIVIVGYYNGNINSYIIPYNVNTKNKGTPRYVAGNSGRMMDWAAVDPTGQYIVFDIPISNNSAWTWAVSFNNATGTPWLLYKNVKHSDFVIDKNAEPWIVLGNWKGVVACKLSSSLMKRVWPSYEVNNAGDGNIEFGTSPVNSSLTTASGHMSRVKNRSGMVLMSRFMDGGLYYIDIDKPSESIYVGNTRHGKPYQTSYASSIAKWGVDDAGETKGYESYKREPRGNASPSGRYVFFVSDYHAYGNTYDMSPPMTAFLNMIELW</sequence>
<feature type="region of interest" description="Disordered" evidence="1">
    <location>
        <begin position="132"/>
        <end position="151"/>
    </location>
</feature>
<organism evidence="3 4">
    <name type="scientific">Thiothrix winogradskyi</name>
    <dbReference type="NCBI Taxonomy" id="96472"/>
    <lineage>
        <taxon>Bacteria</taxon>
        <taxon>Pseudomonadati</taxon>
        <taxon>Pseudomonadota</taxon>
        <taxon>Gammaproteobacteria</taxon>
        <taxon>Thiotrichales</taxon>
        <taxon>Thiotrichaceae</taxon>
        <taxon>Thiothrix</taxon>
    </lineage>
</organism>
<dbReference type="EMBL" id="CP091244">
    <property type="protein sequence ID" value="UJS25084.1"/>
    <property type="molecule type" value="Genomic_DNA"/>
</dbReference>
<evidence type="ECO:0000313" key="4">
    <source>
        <dbReference type="Proteomes" id="UP001054801"/>
    </source>
</evidence>
<proteinExistence type="predicted"/>
<reference evidence="3" key="1">
    <citation type="journal article" date="2022" name="Microorganisms">
        <title>Two New Species of Filamentous Sulfur Bacteria of the Genus Thiothrix, Thiothrix winogradskyi sp. nov. and 'Candidatus Thiothrix sulfatifontis' sp. nov.</title>
        <authorList>
            <person name="Ravin N.V."/>
            <person name="Rossetti S."/>
            <person name="Beletsky A.V."/>
            <person name="Kadnikov V.V."/>
            <person name="Rudenko T.S."/>
            <person name="Smolyakov D.D."/>
            <person name="Moskvitina M.I."/>
            <person name="Gureeva M.V."/>
            <person name="Mardanov A.V."/>
            <person name="Grabovich M.Y."/>
        </authorList>
    </citation>
    <scope>NUCLEOTIDE SEQUENCE</scope>
    <source>
        <strain evidence="3">CT3</strain>
    </source>
</reference>
<name>A0ABY3T0Q4_9GAMM</name>
<dbReference type="Proteomes" id="UP001054801">
    <property type="component" value="Chromosome"/>
</dbReference>
<feature type="compositionally biased region" description="Polar residues" evidence="1">
    <location>
        <begin position="132"/>
        <end position="141"/>
    </location>
</feature>
<accession>A0ABY3T0Q4</accession>
<evidence type="ECO:0000256" key="2">
    <source>
        <dbReference type="SAM" id="SignalP"/>
    </source>
</evidence>
<protein>
    <recommendedName>
        <fullName evidence="5">Fibronectin type-III domain-containing protein</fullName>
    </recommendedName>
</protein>
<evidence type="ECO:0008006" key="5">
    <source>
        <dbReference type="Google" id="ProtNLM"/>
    </source>
</evidence>
<feature type="chain" id="PRO_5046292315" description="Fibronectin type-III domain-containing protein" evidence="2">
    <location>
        <begin position="23"/>
        <end position="697"/>
    </location>
</feature>
<gene>
    <name evidence="3" type="ORF">L2Y54_03350</name>
</gene>
<keyword evidence="2" id="KW-0732">Signal</keyword>
<evidence type="ECO:0000313" key="3">
    <source>
        <dbReference type="EMBL" id="UJS25084.1"/>
    </source>
</evidence>
<evidence type="ECO:0000256" key="1">
    <source>
        <dbReference type="SAM" id="MobiDB-lite"/>
    </source>
</evidence>
<keyword evidence="4" id="KW-1185">Reference proteome</keyword>
<feature type="signal peptide" evidence="2">
    <location>
        <begin position="1"/>
        <end position="22"/>
    </location>
</feature>
<dbReference type="RefSeq" id="WP_236499820.1">
    <property type="nucleotide sequence ID" value="NZ_CP091244.1"/>
</dbReference>